<name>A0A0G8F3Z5_BACCE</name>
<dbReference type="Proteomes" id="UP000035214">
    <property type="component" value="Unassembled WGS sequence"/>
</dbReference>
<comment type="caution">
    <text evidence="1">The sequence shown here is derived from an EMBL/GenBank/DDBJ whole genome shotgun (WGS) entry which is preliminary data.</text>
</comment>
<gene>
    <name evidence="1" type="ORF">B4077_3377</name>
</gene>
<dbReference type="PATRIC" id="fig|1396.428.peg.2759"/>
<evidence type="ECO:0000313" key="2">
    <source>
        <dbReference type="Proteomes" id="UP000035214"/>
    </source>
</evidence>
<dbReference type="EMBL" id="LCYI01000017">
    <property type="protein sequence ID" value="KLA31109.1"/>
    <property type="molecule type" value="Genomic_DNA"/>
</dbReference>
<sequence>MKNFIYNPDINYLLKEYFNEQNYKLCGSYCYFLGIGLGVKRYVQG</sequence>
<accession>A0A0G8F3Z5</accession>
<evidence type="ECO:0000313" key="1">
    <source>
        <dbReference type="EMBL" id="KLA31109.1"/>
    </source>
</evidence>
<organism evidence="1 2">
    <name type="scientific">Bacillus cereus</name>
    <dbReference type="NCBI Taxonomy" id="1396"/>
    <lineage>
        <taxon>Bacteria</taxon>
        <taxon>Bacillati</taxon>
        <taxon>Bacillota</taxon>
        <taxon>Bacilli</taxon>
        <taxon>Bacillales</taxon>
        <taxon>Bacillaceae</taxon>
        <taxon>Bacillus</taxon>
        <taxon>Bacillus cereus group</taxon>
    </lineage>
</organism>
<reference evidence="1 2" key="1">
    <citation type="submission" date="2015-04" db="EMBL/GenBank/DDBJ databases">
        <title>Draft Genome Sequences of Eight Spore-Forming Food Isolates of Bacillus cereus Genome sequencing.</title>
        <authorList>
            <person name="Krawcyk A.O."/>
            <person name="de Jong A."/>
            <person name="Eijlander R.T."/>
            <person name="Berendsen E.M."/>
            <person name="Holsappel S."/>
            <person name="Wells-Bennik M."/>
            <person name="Kuipers O.P."/>
        </authorList>
    </citation>
    <scope>NUCLEOTIDE SEQUENCE [LARGE SCALE GENOMIC DNA]</scope>
    <source>
        <strain evidence="1 2">B4077</strain>
    </source>
</reference>
<protein>
    <submittedName>
        <fullName evidence="1">Uncharacterized protein</fullName>
    </submittedName>
</protein>
<proteinExistence type="predicted"/>
<dbReference type="AlphaFoldDB" id="A0A0G8F3Z5"/>